<dbReference type="RefSeq" id="WP_093260761.1">
    <property type="nucleotide sequence ID" value="NZ_FNKK01000002.1"/>
</dbReference>
<proteinExistence type="predicted"/>
<dbReference type="InterPro" id="IPR051534">
    <property type="entry name" value="CBASS_pafABC_assoc_protein"/>
</dbReference>
<feature type="domain" description="HTH deoR-type" evidence="5">
    <location>
        <begin position="2"/>
        <end position="60"/>
    </location>
</feature>
<keyword evidence="2 6" id="KW-0238">DNA-binding</keyword>
<feature type="signal peptide" evidence="4">
    <location>
        <begin position="1"/>
        <end position="21"/>
    </location>
</feature>
<dbReference type="Gene3D" id="1.10.10.10">
    <property type="entry name" value="Winged helix-like DNA-binding domain superfamily/Winged helix DNA-binding domain"/>
    <property type="match status" value="1"/>
</dbReference>
<dbReference type="OrthoDB" id="3171994at2"/>
<name>A0A1H1GXE3_9ACTN</name>
<dbReference type="InterPro" id="IPR013196">
    <property type="entry name" value="HTH_11"/>
</dbReference>
<dbReference type="GO" id="GO:0003700">
    <property type="term" value="F:DNA-binding transcription factor activity"/>
    <property type="evidence" value="ECO:0007669"/>
    <property type="project" value="InterPro"/>
</dbReference>
<dbReference type="EMBL" id="FNKK01000002">
    <property type="protein sequence ID" value="SDR17830.1"/>
    <property type="molecule type" value="Genomic_DNA"/>
</dbReference>
<dbReference type="Pfam" id="PF13280">
    <property type="entry name" value="WYL"/>
    <property type="match status" value="1"/>
</dbReference>
<dbReference type="PROSITE" id="PS51000">
    <property type="entry name" value="HTH_DEOR_2"/>
    <property type="match status" value="1"/>
</dbReference>
<feature type="chain" id="PRO_5039663634" evidence="4">
    <location>
        <begin position="22"/>
        <end position="321"/>
    </location>
</feature>
<dbReference type="Pfam" id="PF25583">
    <property type="entry name" value="WCX"/>
    <property type="match status" value="1"/>
</dbReference>
<dbReference type="PROSITE" id="PS52050">
    <property type="entry name" value="WYL"/>
    <property type="match status" value="1"/>
</dbReference>
<dbReference type="PROSITE" id="PS00894">
    <property type="entry name" value="HTH_DEOR_1"/>
    <property type="match status" value="1"/>
</dbReference>
<evidence type="ECO:0000256" key="1">
    <source>
        <dbReference type="ARBA" id="ARBA00023015"/>
    </source>
</evidence>
<evidence type="ECO:0000256" key="2">
    <source>
        <dbReference type="ARBA" id="ARBA00023125"/>
    </source>
</evidence>
<evidence type="ECO:0000256" key="3">
    <source>
        <dbReference type="ARBA" id="ARBA00023163"/>
    </source>
</evidence>
<evidence type="ECO:0000313" key="6">
    <source>
        <dbReference type="EMBL" id="SDR17830.1"/>
    </source>
</evidence>
<dbReference type="AlphaFoldDB" id="A0A1H1GXE3"/>
<dbReference type="GO" id="GO:0003677">
    <property type="term" value="F:DNA binding"/>
    <property type="evidence" value="ECO:0007669"/>
    <property type="project" value="UniProtKB-KW"/>
</dbReference>
<dbReference type="STRING" id="35622.SAMN04489764_3890"/>
<dbReference type="InterPro" id="IPR018356">
    <property type="entry name" value="Tscrpt_reg_HTH_DeoR_CS"/>
</dbReference>
<dbReference type="InterPro" id="IPR001034">
    <property type="entry name" value="DeoR_HTH"/>
</dbReference>
<dbReference type="PIRSF" id="PIRSF016838">
    <property type="entry name" value="PafC"/>
    <property type="match status" value="1"/>
</dbReference>
<gene>
    <name evidence="6" type="ORF">SAMN04489764_3890</name>
</gene>
<evidence type="ECO:0000313" key="7">
    <source>
        <dbReference type="Proteomes" id="UP000217103"/>
    </source>
</evidence>
<dbReference type="Proteomes" id="UP000217103">
    <property type="component" value="Unassembled WGS sequence"/>
</dbReference>
<dbReference type="InterPro" id="IPR036388">
    <property type="entry name" value="WH-like_DNA-bd_sf"/>
</dbReference>
<dbReference type="InterPro" id="IPR057727">
    <property type="entry name" value="WCX_dom"/>
</dbReference>
<dbReference type="PANTHER" id="PTHR34580:SF1">
    <property type="entry name" value="PROTEIN PAFC"/>
    <property type="match status" value="1"/>
</dbReference>
<reference evidence="6 7" key="1">
    <citation type="submission" date="2016-10" db="EMBL/GenBank/DDBJ databases">
        <authorList>
            <person name="de Groot N.N."/>
        </authorList>
    </citation>
    <scope>NUCLEOTIDE SEQUENCE [LARGE SCALE GENOMIC DNA]</scope>
    <source>
        <strain evidence="6 7">DSM 43794</strain>
    </source>
</reference>
<keyword evidence="3" id="KW-0804">Transcription</keyword>
<dbReference type="Pfam" id="PF08279">
    <property type="entry name" value="HTH_11"/>
    <property type="match status" value="1"/>
</dbReference>
<dbReference type="SUPFAM" id="SSF46785">
    <property type="entry name" value="Winged helix' DNA-binding domain"/>
    <property type="match status" value="1"/>
</dbReference>
<evidence type="ECO:0000256" key="4">
    <source>
        <dbReference type="SAM" id="SignalP"/>
    </source>
</evidence>
<keyword evidence="1" id="KW-0805">Transcription regulation</keyword>
<keyword evidence="7" id="KW-1185">Reference proteome</keyword>
<evidence type="ECO:0000259" key="5">
    <source>
        <dbReference type="PROSITE" id="PS51000"/>
    </source>
</evidence>
<sequence>MRAARLISMVLLLQARGAMTAAELARELEVSPRTVHRDMLALAEAGVPVYAERGRGGGYRMLEGYRTRLTGLDRAEAEALFLSGVPAALRDMGLAQVAASARVKASAALAPGVRDAPMTAAQRFHLDAPGWFRRGETPEPLTDLSRAVWGDRVVRARYRGAPRTLQPHGLVLKAGVWYLVARLGERFLTFRVDRFTDVEVGEERFVRDPGFDLATFWSEHAERFARSLLTTRITLRLTPAGMRLLPVVAEPAAVGDALESAGEPDGQGRVTVSLPVESLRVAYDQVLRFGAEAEVLEPAGLRATLAETASRMAALYGEPQR</sequence>
<dbReference type="PANTHER" id="PTHR34580">
    <property type="match status" value="1"/>
</dbReference>
<dbReference type="InterPro" id="IPR028349">
    <property type="entry name" value="PafC-like"/>
</dbReference>
<keyword evidence="4" id="KW-0732">Signal</keyword>
<dbReference type="InterPro" id="IPR036390">
    <property type="entry name" value="WH_DNA-bd_sf"/>
</dbReference>
<accession>A0A1H1GXE3</accession>
<dbReference type="InterPro" id="IPR026881">
    <property type="entry name" value="WYL_dom"/>
</dbReference>
<protein>
    <submittedName>
        <fullName evidence="6">Predicted DNA-binding transcriptional regulator YafY, contains an HTH and WYL domains</fullName>
    </submittedName>
</protein>
<organism evidence="6 7">
    <name type="scientific">Thermostaphylospora chromogena</name>
    <dbReference type="NCBI Taxonomy" id="35622"/>
    <lineage>
        <taxon>Bacteria</taxon>
        <taxon>Bacillati</taxon>
        <taxon>Actinomycetota</taxon>
        <taxon>Actinomycetes</taxon>
        <taxon>Streptosporangiales</taxon>
        <taxon>Thermomonosporaceae</taxon>
        <taxon>Thermostaphylospora</taxon>
    </lineage>
</organism>